<dbReference type="VEuPathDB" id="FungiDB:PMAA_019540"/>
<dbReference type="AlphaFoldDB" id="B6Q3E7"/>
<feature type="compositionally biased region" description="Basic and acidic residues" evidence="1">
    <location>
        <begin position="8"/>
        <end position="17"/>
    </location>
</feature>
<dbReference type="HOGENOM" id="CLU_017164_0_0_1"/>
<evidence type="ECO:0000313" key="3">
    <source>
        <dbReference type="Proteomes" id="UP000001294"/>
    </source>
</evidence>
<evidence type="ECO:0000313" key="2">
    <source>
        <dbReference type="EMBL" id="EEA27053.1"/>
    </source>
</evidence>
<feature type="compositionally biased region" description="Polar residues" evidence="1">
    <location>
        <begin position="18"/>
        <end position="39"/>
    </location>
</feature>
<dbReference type="EMBL" id="DS995899">
    <property type="protein sequence ID" value="EEA27053.1"/>
    <property type="molecule type" value="Genomic_DNA"/>
</dbReference>
<dbReference type="STRING" id="441960.B6Q3E7"/>
<proteinExistence type="predicted"/>
<reference evidence="3" key="1">
    <citation type="journal article" date="2015" name="Genome Announc.">
        <title>Genome sequence of the AIDS-associated pathogen Penicillium marneffei (ATCC18224) and its near taxonomic relative Talaromyces stipitatus (ATCC10500).</title>
        <authorList>
            <person name="Nierman W.C."/>
            <person name="Fedorova-Abrams N.D."/>
            <person name="Andrianopoulos A."/>
        </authorList>
    </citation>
    <scope>NUCLEOTIDE SEQUENCE [LARGE SCALE GENOMIC DNA]</scope>
    <source>
        <strain evidence="3">ATCC 18224 / CBS 334.59 / QM 7333</strain>
    </source>
</reference>
<gene>
    <name evidence="2" type="ORF">PMAA_019540</name>
</gene>
<dbReference type="OrthoDB" id="5407894at2759"/>
<keyword evidence="3" id="KW-1185">Reference proteome</keyword>
<sequence length="563" mass="62995">MTRLVCMESERKSDSTPKHQQQFVDLTDSSLPQPMSTSAPYFLPPRSLSSSPSPRPRRRASQGSISAQRVHSPLSRFLTPKEKTALHIASFITPRASSPFASSKIPMTVDTTVSRETLQSEHPHSLPLTPPADDEDDEHVRWVDDSMELAINKELKPQVTIDESRVRHSASPAQRQRDSRLSFGALSVRRSSSDDDVNMTDQDMHDHPPPENWLDNGIKTALSSVFDSNKCPDAVRLVSQTLPYPRAPERNVQLPTQSTVFGSIIENIQDRLSPEGPPYIHVVHAVPEDFSLSNLPTSPPSTPGRLMQMGDYFDATVFSSASTVPVYHDVHGGVRPVSWPHPIVPPYSIHMSVLERYIPPSTQHEHRDMFTPGRPSVLTDRLLELSPLGGCLLFIYPTRMGASTFKSQYLGPILDPLLRQLVVVNGFSADVSRDLGRLDAVNYMDDFDTMKLNVEDLCRKVSNHKTKFTVVEAGKGRAPLDRNLWTEWYIQQERPRMKSLLSRSWQTSGGRHTPTLNSPETSGGQLSSAMLLSEIIEGIKRRQYETSPKGDIELGVFVIRRSN</sequence>
<feature type="region of interest" description="Disordered" evidence="1">
    <location>
        <begin position="503"/>
        <end position="525"/>
    </location>
</feature>
<feature type="region of interest" description="Disordered" evidence="1">
    <location>
        <begin position="1"/>
        <end position="78"/>
    </location>
</feature>
<evidence type="ECO:0000256" key="1">
    <source>
        <dbReference type="SAM" id="MobiDB-lite"/>
    </source>
</evidence>
<accession>B6Q3E7</accession>
<dbReference type="Proteomes" id="UP000001294">
    <property type="component" value="Unassembled WGS sequence"/>
</dbReference>
<protein>
    <submittedName>
        <fullName evidence="2">Uncharacterized protein</fullName>
    </submittedName>
</protein>
<feature type="region of interest" description="Disordered" evidence="1">
    <location>
        <begin position="160"/>
        <end position="212"/>
    </location>
</feature>
<dbReference type="PhylomeDB" id="B6Q3E7"/>
<organism evidence="2 3">
    <name type="scientific">Talaromyces marneffei (strain ATCC 18224 / CBS 334.59 / QM 7333)</name>
    <name type="common">Penicillium marneffei</name>
    <dbReference type="NCBI Taxonomy" id="441960"/>
    <lineage>
        <taxon>Eukaryota</taxon>
        <taxon>Fungi</taxon>
        <taxon>Dikarya</taxon>
        <taxon>Ascomycota</taxon>
        <taxon>Pezizomycotina</taxon>
        <taxon>Eurotiomycetes</taxon>
        <taxon>Eurotiomycetidae</taxon>
        <taxon>Eurotiales</taxon>
        <taxon>Trichocomaceae</taxon>
        <taxon>Talaromyces</taxon>
        <taxon>Talaromyces sect. Talaromyces</taxon>
    </lineage>
</organism>
<feature type="region of interest" description="Disordered" evidence="1">
    <location>
        <begin position="115"/>
        <end position="137"/>
    </location>
</feature>
<name>B6Q3E7_TALMQ</name>